<dbReference type="Gene3D" id="1.10.1740.10">
    <property type="match status" value="1"/>
</dbReference>
<feature type="compositionally biased region" description="Basic and acidic residues" evidence="5">
    <location>
        <begin position="177"/>
        <end position="186"/>
    </location>
</feature>
<gene>
    <name evidence="8" type="primary">sigM</name>
    <name evidence="8" type="ORF">Mal4_23940</name>
</gene>
<feature type="region of interest" description="Disordered" evidence="5">
    <location>
        <begin position="177"/>
        <end position="259"/>
    </location>
</feature>
<dbReference type="InterPro" id="IPR013325">
    <property type="entry name" value="RNA_pol_sigma_r2"/>
</dbReference>
<dbReference type="Pfam" id="PF08281">
    <property type="entry name" value="Sigma70_r4_2"/>
    <property type="match status" value="1"/>
</dbReference>
<dbReference type="InterPro" id="IPR039425">
    <property type="entry name" value="RNA_pol_sigma-70-like"/>
</dbReference>
<evidence type="ECO:0000256" key="4">
    <source>
        <dbReference type="ARBA" id="ARBA00023163"/>
    </source>
</evidence>
<proteinExistence type="inferred from homology"/>
<dbReference type="GO" id="GO:0003677">
    <property type="term" value="F:DNA binding"/>
    <property type="evidence" value="ECO:0007669"/>
    <property type="project" value="InterPro"/>
</dbReference>
<dbReference type="PANTHER" id="PTHR43133:SF51">
    <property type="entry name" value="RNA POLYMERASE SIGMA FACTOR"/>
    <property type="match status" value="1"/>
</dbReference>
<evidence type="ECO:0000256" key="5">
    <source>
        <dbReference type="SAM" id="MobiDB-lite"/>
    </source>
</evidence>
<evidence type="ECO:0000256" key="2">
    <source>
        <dbReference type="ARBA" id="ARBA00023015"/>
    </source>
</evidence>
<evidence type="ECO:0000313" key="8">
    <source>
        <dbReference type="EMBL" id="QDU38074.1"/>
    </source>
</evidence>
<dbReference type="InterPro" id="IPR014284">
    <property type="entry name" value="RNA_pol_sigma-70_dom"/>
</dbReference>
<feature type="compositionally biased region" description="Low complexity" evidence="5">
    <location>
        <begin position="187"/>
        <end position="196"/>
    </location>
</feature>
<name>A0A517Z6G9_9PLAN</name>
<evidence type="ECO:0000259" key="6">
    <source>
        <dbReference type="Pfam" id="PF04542"/>
    </source>
</evidence>
<comment type="similarity">
    <text evidence="1">Belongs to the sigma-70 factor family. ECF subfamily.</text>
</comment>
<dbReference type="InterPro" id="IPR007627">
    <property type="entry name" value="RNA_pol_sigma70_r2"/>
</dbReference>
<dbReference type="PANTHER" id="PTHR43133">
    <property type="entry name" value="RNA POLYMERASE ECF-TYPE SIGMA FACTO"/>
    <property type="match status" value="1"/>
</dbReference>
<evidence type="ECO:0000259" key="7">
    <source>
        <dbReference type="Pfam" id="PF08281"/>
    </source>
</evidence>
<protein>
    <submittedName>
        <fullName evidence="8">RNA polymerase sigma factor SigM</fullName>
    </submittedName>
</protein>
<dbReference type="NCBIfam" id="TIGR02937">
    <property type="entry name" value="sigma70-ECF"/>
    <property type="match status" value="1"/>
</dbReference>
<dbReference type="InterPro" id="IPR013249">
    <property type="entry name" value="RNA_pol_sigma70_r4_t2"/>
</dbReference>
<sequence length="259" mass="28507">MTENELVQGLRERDPAAIQQLNESWLPSIWRFVYVRVGRDQHLAEDIVSESVLALIRTAADPASEIRNLGGWLRSVATHKVNDHFRAVARVQHLIDKAGQTAATHIDDDPAADQEREERRADIRDVMDGLPDKHRMALEWKYVEKLSVGEIAARLKVTVKAAESTLFRARREFRERFSRKENRDPPDGAVAPVPAAQSSEQVNGEQFHGEQGDSDHGNGDQGSGEMPAESTGPSAHHQDGGTGMDAPVPVTTGNGTARS</sequence>
<dbReference type="AlphaFoldDB" id="A0A517Z6G9"/>
<dbReference type="SUPFAM" id="SSF88659">
    <property type="entry name" value="Sigma3 and sigma4 domains of RNA polymerase sigma factors"/>
    <property type="match status" value="1"/>
</dbReference>
<feature type="domain" description="RNA polymerase sigma-70 region 2" evidence="6">
    <location>
        <begin position="23"/>
        <end position="90"/>
    </location>
</feature>
<dbReference type="InterPro" id="IPR036388">
    <property type="entry name" value="WH-like_DNA-bd_sf"/>
</dbReference>
<dbReference type="EMBL" id="CP036275">
    <property type="protein sequence ID" value="QDU38074.1"/>
    <property type="molecule type" value="Genomic_DNA"/>
</dbReference>
<evidence type="ECO:0000256" key="3">
    <source>
        <dbReference type="ARBA" id="ARBA00023082"/>
    </source>
</evidence>
<dbReference type="InterPro" id="IPR013324">
    <property type="entry name" value="RNA_pol_sigma_r3/r4-like"/>
</dbReference>
<dbReference type="Gene3D" id="1.10.10.10">
    <property type="entry name" value="Winged helix-like DNA-binding domain superfamily/Winged helix DNA-binding domain"/>
    <property type="match status" value="1"/>
</dbReference>
<evidence type="ECO:0000313" key="9">
    <source>
        <dbReference type="Proteomes" id="UP000320496"/>
    </source>
</evidence>
<keyword evidence="3" id="KW-0731">Sigma factor</keyword>
<dbReference type="Pfam" id="PF04542">
    <property type="entry name" value="Sigma70_r2"/>
    <property type="match status" value="1"/>
</dbReference>
<dbReference type="Proteomes" id="UP000320496">
    <property type="component" value="Chromosome"/>
</dbReference>
<feature type="domain" description="RNA polymerase sigma factor 70 region 4 type 2" evidence="7">
    <location>
        <begin position="122"/>
        <end position="171"/>
    </location>
</feature>
<evidence type="ECO:0000256" key="1">
    <source>
        <dbReference type="ARBA" id="ARBA00010641"/>
    </source>
</evidence>
<dbReference type="RefSeq" id="WP_197444332.1">
    <property type="nucleotide sequence ID" value="NZ_CP036275.1"/>
</dbReference>
<dbReference type="GO" id="GO:0006352">
    <property type="term" value="P:DNA-templated transcription initiation"/>
    <property type="evidence" value="ECO:0007669"/>
    <property type="project" value="InterPro"/>
</dbReference>
<dbReference type="KEGG" id="mri:Mal4_23940"/>
<feature type="compositionally biased region" description="Basic and acidic residues" evidence="5">
    <location>
        <begin position="207"/>
        <end position="218"/>
    </location>
</feature>
<organism evidence="8 9">
    <name type="scientific">Maioricimonas rarisocia</name>
    <dbReference type="NCBI Taxonomy" id="2528026"/>
    <lineage>
        <taxon>Bacteria</taxon>
        <taxon>Pseudomonadati</taxon>
        <taxon>Planctomycetota</taxon>
        <taxon>Planctomycetia</taxon>
        <taxon>Planctomycetales</taxon>
        <taxon>Planctomycetaceae</taxon>
        <taxon>Maioricimonas</taxon>
    </lineage>
</organism>
<dbReference type="SUPFAM" id="SSF88946">
    <property type="entry name" value="Sigma2 domain of RNA polymerase sigma factors"/>
    <property type="match status" value="1"/>
</dbReference>
<keyword evidence="4" id="KW-0804">Transcription</keyword>
<keyword evidence="9" id="KW-1185">Reference proteome</keyword>
<reference evidence="8 9" key="1">
    <citation type="submission" date="2019-02" db="EMBL/GenBank/DDBJ databases">
        <title>Deep-cultivation of Planctomycetes and their phenomic and genomic characterization uncovers novel biology.</title>
        <authorList>
            <person name="Wiegand S."/>
            <person name="Jogler M."/>
            <person name="Boedeker C."/>
            <person name="Pinto D."/>
            <person name="Vollmers J."/>
            <person name="Rivas-Marin E."/>
            <person name="Kohn T."/>
            <person name="Peeters S.H."/>
            <person name="Heuer A."/>
            <person name="Rast P."/>
            <person name="Oberbeckmann S."/>
            <person name="Bunk B."/>
            <person name="Jeske O."/>
            <person name="Meyerdierks A."/>
            <person name="Storesund J.E."/>
            <person name="Kallscheuer N."/>
            <person name="Luecker S."/>
            <person name="Lage O.M."/>
            <person name="Pohl T."/>
            <person name="Merkel B.J."/>
            <person name="Hornburger P."/>
            <person name="Mueller R.-W."/>
            <person name="Bruemmer F."/>
            <person name="Labrenz M."/>
            <person name="Spormann A.M."/>
            <person name="Op den Camp H."/>
            <person name="Overmann J."/>
            <person name="Amann R."/>
            <person name="Jetten M.S.M."/>
            <person name="Mascher T."/>
            <person name="Medema M.H."/>
            <person name="Devos D.P."/>
            <person name="Kaster A.-K."/>
            <person name="Ovreas L."/>
            <person name="Rohde M."/>
            <person name="Galperin M.Y."/>
            <person name="Jogler C."/>
        </authorList>
    </citation>
    <scope>NUCLEOTIDE SEQUENCE [LARGE SCALE GENOMIC DNA]</scope>
    <source>
        <strain evidence="8 9">Mal4</strain>
    </source>
</reference>
<dbReference type="GO" id="GO:0016987">
    <property type="term" value="F:sigma factor activity"/>
    <property type="evidence" value="ECO:0007669"/>
    <property type="project" value="UniProtKB-KW"/>
</dbReference>
<dbReference type="CDD" id="cd06171">
    <property type="entry name" value="Sigma70_r4"/>
    <property type="match status" value="1"/>
</dbReference>
<keyword evidence="2" id="KW-0805">Transcription regulation</keyword>
<accession>A0A517Z6G9</accession>